<dbReference type="Proteomes" id="UP000235672">
    <property type="component" value="Unassembled WGS sequence"/>
</dbReference>
<feature type="region of interest" description="Disordered" evidence="1">
    <location>
        <begin position="760"/>
        <end position="779"/>
    </location>
</feature>
<evidence type="ECO:0000313" key="3">
    <source>
        <dbReference type="EMBL" id="PMD16928.1"/>
    </source>
</evidence>
<feature type="transmembrane region" description="Helical" evidence="2">
    <location>
        <begin position="687"/>
        <end position="711"/>
    </location>
</feature>
<keyword evidence="2" id="KW-0472">Membrane</keyword>
<keyword evidence="2" id="KW-0812">Transmembrane</keyword>
<feature type="compositionally biased region" description="Polar residues" evidence="1">
    <location>
        <begin position="804"/>
        <end position="820"/>
    </location>
</feature>
<name>A0A2J6PSC1_9HELO</name>
<sequence>MAELTVGYVAGFIALGIFIAHVLTPTLLTFVLAGILRDKETAATWTVAGRVLQNSYWSEILRSDSSLSHGVRKKVLLITSTVTFTAALVAIAGVVTPLGLYDTLEPSGSATPSFAYVNDPSSFGVATPARSNLSFSRTCSVGHGFLQGPAPCPYSGNIVIFSWNGTSYDWDLPRGYSTAVAPIVREIYSSGTQGVRTTISNYFDIQWRQYSTTVDKEKDNGTAFLTGSFKFIETMVLDNSIMPVEGLIVDMEAGGIGFRNHTLPKGFAHGATWVEDLLFIGPETSCVNTNLTFDFTINSNASEDLNGQLSELWLTDIGGFAGLNQTYPYYDRDDTQANPDLQARAYKAAWLNNALTMLYLNVTNPNDSLYGNSSFSYLNSSYGKQFELPRSGTLNFNTMSIDSDFGSYLEQAFGSVGGTYPNPFNITSVNFTDINTLCSGTTLADIANISNIYVACGLMRGIPQRTDGGFQFMFEGGSKWSAPLYACASTVKASIKTVSFLMNETARDLGSLTVTDVQDKEYPDTSSMPLWGVEDSGLALDGISPVWGLISPEYTNFPNISVVRKPSLFLTGTSAAWGSLPLSTAGEDFENMPGSDFAPSAMNSVYSQSVFDYSGSSSLAMYMRWFNLSRTPENAASIVNLIWTDIAAQGVVGTKGVLGSSNASLPNETTQITVSPIIYKIKYHYPFGIPAFILAAALLVISLVAIMSAATRRSGLAILRKRLHQSSIGRMFLALRYSAQSNVEMPSKQWNRTMGMTEVDLGNASEDPKALNSTSGGEHAAVVEKLQSMPQSPVTGTADHRDSSSGSTTGAIDCPDSSSGPRYGAVDCPDNPSKTSAPPRAITPYAEPLQSR</sequence>
<dbReference type="OrthoDB" id="3034003at2759"/>
<organism evidence="3 4">
    <name type="scientific">Hyaloscypha hepaticicola</name>
    <dbReference type="NCBI Taxonomy" id="2082293"/>
    <lineage>
        <taxon>Eukaryota</taxon>
        <taxon>Fungi</taxon>
        <taxon>Dikarya</taxon>
        <taxon>Ascomycota</taxon>
        <taxon>Pezizomycotina</taxon>
        <taxon>Leotiomycetes</taxon>
        <taxon>Helotiales</taxon>
        <taxon>Hyaloscyphaceae</taxon>
        <taxon>Hyaloscypha</taxon>
    </lineage>
</organism>
<feature type="region of interest" description="Disordered" evidence="1">
    <location>
        <begin position="788"/>
        <end position="852"/>
    </location>
</feature>
<proteinExistence type="predicted"/>
<dbReference type="EMBL" id="KZ613502">
    <property type="protein sequence ID" value="PMD16928.1"/>
    <property type="molecule type" value="Genomic_DNA"/>
</dbReference>
<evidence type="ECO:0000256" key="2">
    <source>
        <dbReference type="SAM" id="Phobius"/>
    </source>
</evidence>
<evidence type="ECO:0000313" key="4">
    <source>
        <dbReference type="Proteomes" id="UP000235672"/>
    </source>
</evidence>
<dbReference type="STRING" id="1745343.A0A2J6PSC1"/>
<keyword evidence="4" id="KW-1185">Reference proteome</keyword>
<accession>A0A2J6PSC1</accession>
<feature type="transmembrane region" description="Helical" evidence="2">
    <location>
        <begin position="75"/>
        <end position="101"/>
    </location>
</feature>
<evidence type="ECO:0000256" key="1">
    <source>
        <dbReference type="SAM" id="MobiDB-lite"/>
    </source>
</evidence>
<feature type="transmembrane region" description="Helical" evidence="2">
    <location>
        <begin position="6"/>
        <end position="36"/>
    </location>
</feature>
<protein>
    <submittedName>
        <fullName evidence="3">Uncharacterized protein</fullName>
    </submittedName>
</protein>
<keyword evidence="2" id="KW-1133">Transmembrane helix</keyword>
<reference evidence="3 4" key="1">
    <citation type="submission" date="2016-05" db="EMBL/GenBank/DDBJ databases">
        <title>A degradative enzymes factory behind the ericoid mycorrhizal symbiosis.</title>
        <authorList>
            <consortium name="DOE Joint Genome Institute"/>
            <person name="Martino E."/>
            <person name="Morin E."/>
            <person name="Grelet G."/>
            <person name="Kuo A."/>
            <person name="Kohler A."/>
            <person name="Daghino S."/>
            <person name="Barry K."/>
            <person name="Choi C."/>
            <person name="Cichocki N."/>
            <person name="Clum A."/>
            <person name="Copeland A."/>
            <person name="Hainaut M."/>
            <person name="Haridas S."/>
            <person name="Labutti K."/>
            <person name="Lindquist E."/>
            <person name="Lipzen A."/>
            <person name="Khouja H.-R."/>
            <person name="Murat C."/>
            <person name="Ohm R."/>
            <person name="Olson A."/>
            <person name="Spatafora J."/>
            <person name="Veneault-Fourrey C."/>
            <person name="Henrissat B."/>
            <person name="Grigoriev I."/>
            <person name="Martin F."/>
            <person name="Perotto S."/>
        </authorList>
    </citation>
    <scope>NUCLEOTIDE SEQUENCE [LARGE SCALE GENOMIC DNA]</scope>
    <source>
        <strain evidence="3 4">UAMH 7357</strain>
    </source>
</reference>
<gene>
    <name evidence="3" type="ORF">NA56DRAFT_632412</name>
</gene>
<dbReference type="AlphaFoldDB" id="A0A2J6PSC1"/>